<dbReference type="CDD" id="cd04449">
    <property type="entry name" value="DEP_DEPDC5-like"/>
    <property type="match status" value="1"/>
</dbReference>
<keyword evidence="8" id="KW-1185">Reference proteome</keyword>
<dbReference type="InterPro" id="IPR036390">
    <property type="entry name" value="WH_DNA-bd_sf"/>
</dbReference>
<dbReference type="PANTHER" id="PTHR13179">
    <property type="entry name" value="DEP DOMAIN CONTAINING PROTEIN 5"/>
    <property type="match status" value="1"/>
</dbReference>
<feature type="region of interest" description="Disordered" evidence="5">
    <location>
        <begin position="1535"/>
        <end position="1557"/>
    </location>
</feature>
<dbReference type="GO" id="GO:0010508">
    <property type="term" value="P:positive regulation of autophagy"/>
    <property type="evidence" value="ECO:0007669"/>
    <property type="project" value="TreeGrafter"/>
</dbReference>
<gene>
    <name evidence="7" type="ORF">BCR44DRAFT_1441039</name>
</gene>
<comment type="similarity">
    <text evidence="2">Belongs to the IML1 family.</text>
</comment>
<dbReference type="InterPro" id="IPR036388">
    <property type="entry name" value="WH-like_DNA-bd_sf"/>
</dbReference>
<feature type="compositionally biased region" description="Low complexity" evidence="5">
    <location>
        <begin position="1438"/>
        <end position="1448"/>
    </location>
</feature>
<evidence type="ECO:0000256" key="2">
    <source>
        <dbReference type="ARBA" id="ARBA00005643"/>
    </source>
</evidence>
<feature type="compositionally biased region" description="Low complexity" evidence="5">
    <location>
        <begin position="1535"/>
        <end position="1551"/>
    </location>
</feature>
<dbReference type="EMBL" id="MCFL01000051">
    <property type="protein sequence ID" value="ORZ32082.1"/>
    <property type="molecule type" value="Genomic_DNA"/>
</dbReference>
<dbReference type="GO" id="GO:0035556">
    <property type="term" value="P:intracellular signal transduction"/>
    <property type="evidence" value="ECO:0007669"/>
    <property type="project" value="InterPro"/>
</dbReference>
<dbReference type="PANTHER" id="PTHR13179:SF8">
    <property type="entry name" value="GATOR COMPLEX PROTEIN DEPDC5"/>
    <property type="match status" value="1"/>
</dbReference>
<evidence type="ECO:0000256" key="4">
    <source>
        <dbReference type="ARBA" id="ARBA00021881"/>
    </source>
</evidence>
<evidence type="ECO:0000313" key="8">
    <source>
        <dbReference type="Proteomes" id="UP000193411"/>
    </source>
</evidence>
<feature type="compositionally biased region" description="Polar residues" evidence="5">
    <location>
        <begin position="19"/>
        <end position="28"/>
    </location>
</feature>
<feature type="compositionally biased region" description="Low complexity" evidence="5">
    <location>
        <begin position="1463"/>
        <end position="1499"/>
    </location>
</feature>
<dbReference type="PROSITE" id="PS50186">
    <property type="entry name" value="DEP"/>
    <property type="match status" value="1"/>
</dbReference>
<evidence type="ECO:0000259" key="6">
    <source>
        <dbReference type="PROSITE" id="PS50186"/>
    </source>
</evidence>
<dbReference type="SMART" id="SM00049">
    <property type="entry name" value="DEP"/>
    <property type="match status" value="1"/>
</dbReference>
<dbReference type="GO" id="GO:0005774">
    <property type="term" value="C:vacuolar membrane"/>
    <property type="evidence" value="ECO:0007669"/>
    <property type="project" value="UniProtKB-SubCell"/>
</dbReference>
<feature type="region of interest" description="Disordered" evidence="5">
    <location>
        <begin position="479"/>
        <end position="534"/>
    </location>
</feature>
<evidence type="ECO:0000313" key="7">
    <source>
        <dbReference type="EMBL" id="ORZ32082.1"/>
    </source>
</evidence>
<feature type="compositionally biased region" description="Polar residues" evidence="5">
    <location>
        <begin position="315"/>
        <end position="343"/>
    </location>
</feature>
<dbReference type="Gene3D" id="1.10.10.10">
    <property type="entry name" value="Winged helix-like DNA-binding domain superfamily/Winged helix DNA-binding domain"/>
    <property type="match status" value="1"/>
</dbReference>
<feature type="domain" description="DEP" evidence="6">
    <location>
        <begin position="917"/>
        <end position="992"/>
    </location>
</feature>
<dbReference type="GO" id="GO:0005096">
    <property type="term" value="F:GTPase activator activity"/>
    <property type="evidence" value="ECO:0007669"/>
    <property type="project" value="InterPro"/>
</dbReference>
<evidence type="ECO:0000256" key="3">
    <source>
        <dbReference type="ARBA" id="ARBA00018529"/>
    </source>
</evidence>
<feature type="region of interest" description="Disordered" evidence="5">
    <location>
        <begin position="1"/>
        <end position="29"/>
    </location>
</feature>
<dbReference type="STRING" id="765915.A0A1Y2HG98"/>
<comment type="subcellular location">
    <subcellularLocation>
        <location evidence="1">Vacuole membrane</location>
        <topology evidence="1">Peripheral membrane protein</topology>
    </subcellularLocation>
</comment>
<dbReference type="Proteomes" id="UP000193411">
    <property type="component" value="Unassembled WGS sequence"/>
</dbReference>
<feature type="region of interest" description="Disordered" evidence="5">
    <location>
        <begin position="1438"/>
        <end position="1502"/>
    </location>
</feature>
<proteinExistence type="inferred from homology"/>
<accession>A0A1Y2HG98</accession>
<dbReference type="Pfam" id="PF19418">
    <property type="entry name" value="DEPDC5_CTD"/>
    <property type="match status" value="1"/>
</dbReference>
<dbReference type="OrthoDB" id="39497at2759"/>
<feature type="region of interest" description="Disordered" evidence="5">
    <location>
        <begin position="315"/>
        <end position="344"/>
    </location>
</feature>
<feature type="compositionally biased region" description="Polar residues" evidence="5">
    <location>
        <begin position="1449"/>
        <end position="1462"/>
    </location>
</feature>
<sequence length="1611" mass="172049">MSEPVGLRPPFPGDVVPSHMQQSGSSGTDPWFLHGQQYRDVYKVVIDTETRPDWSTVLVQLKSEFHQFMTLALQTMDGGIPVIRGRLAPAHEVHHHGNGYMETDKRLLRLTTQRMLDNGVALDLICLCRPPLHATPVFLITSKFPSTEHHVADEPRTSRAAIARDRRAEAWDPLYYDDDRSDNPEYLFFTVPDWIDVSYVYQSSSIQFNPRMRMPALALNTIDVPRVEPIVPFLDDGELEDYDARFRAVGWILEWCALADVDDAMPSTMTNGDGGGTGAKVGVLSTSLTITSPIATALHTGGFHTQIPRVNSDSSIGQHYHQQTGSSTATVSVPRSTSPSASASYLARTAAMQNSYRRNYAEEMAASRRTNESGHLRMAMANNGHESYESVGGLASAAATTMPNAGGAYLGALETIPDADDHSAPTGSGQYVSRAIPLSNASLQASGMPGSANLTPIGASPRRYNQYLVGSQLTRMASTADHRASSHLNVPGGDRGAAGNVGSGGGGGGGVGGGGASGSHPAPGTSPTHHGASSFTSSYLSMQLRPNLVSPWHPKRNVMKLSSHLQRWHHVYPQQASIRVAVPFWNSLCTPACLPVTTDSFPTAEELMDLYQEYTYTVSPSDAGAGPMDNLGGTSFPPMNRSGAHALLTQMISLRLSQGFQIVLTSAGTATPFGAQDTFLSMGHHLHRLSVLGDQNVEVKRYVRKLHYVMKPITYKLHLWSRDDGAFVHKSIKFEYPQLAMFNWNYVDHLLSENDDEGDTDTFHLYRARFAFIPMDHVPTSINTMTNEHLDDEELRIAGFQRLLETLQKHVTDGSQLRAQLTSLTRSAHVRAEVALRTHEQQQAAAATAASNVATSPSMYAAASALGMVAGTLRRGSISGLLATDTLAAATASTTASSSKLTKDSKPVLIAHAMQNLSTGVKFSDRRWHLRLYERVFVGSECVDWMLRSISDVDTREDAVALGNSLLQQGVFVHVLQKHSFMDGHYFYRLRPDLYLRQGDEVSTGSSAPMPLPSTAASVTGTGWFRSRHSSNGEELHNANGGGGGGGVGVGAAAHSIATITSGKSHPSNTGAHLDPGAGSISMASTTSMTIGSTLVIPPTASTSHAVSALLSRTFNNHSSSTDPMEARVELARKVSINLDLGQKSDRKQLAVMHIDTVHNPHHVFSIQLHWLTCTTWRIAETLSQWSRIGEKCGLRLAQVPIDQVKLMREHEDANPFHTQTIVKLATLPPTDPPPPHGAPLYYEAALVKSFGFVLDIEADDKFPPMSTKCSYDPRRPVKYSQYVHRSGSAFILLRPASEGLIWIPNPLLLTTVVQSATRAGGTAAPSSSTVNSSSTERIILTGKECCKSSMNNVEVLRTSFIHFTRDESALGAFWLSVADQLRTGPLPAAVVEELEQAPEAALVTVGVPAAAASAAAAAPTPSASVPKSASVQASSAASSTVASPMVSRHNSTSRVNTEDSISSTTRPVTPAAPSTSAPPVASALTTASPQHAATAPSTPAVPPVSIRVAMALASTSATDATAADSSSNSVHSVAATSSTTATQPSSNPQSLVSPNVMTPATVPAAALQQQPAPAMPVAAVEPVVRDTSAFAFGGPSFLQGPGGGRQFHQD</sequence>
<dbReference type="InterPro" id="IPR000591">
    <property type="entry name" value="DEP_dom"/>
</dbReference>
<dbReference type="SUPFAM" id="SSF46785">
    <property type="entry name" value="Winged helix' DNA-binding domain"/>
    <property type="match status" value="1"/>
</dbReference>
<feature type="compositionally biased region" description="Low complexity" evidence="5">
    <location>
        <begin position="518"/>
        <end position="527"/>
    </location>
</feature>
<organism evidence="7 8">
    <name type="scientific">Catenaria anguillulae PL171</name>
    <dbReference type="NCBI Taxonomy" id="765915"/>
    <lineage>
        <taxon>Eukaryota</taxon>
        <taxon>Fungi</taxon>
        <taxon>Fungi incertae sedis</taxon>
        <taxon>Blastocladiomycota</taxon>
        <taxon>Blastocladiomycetes</taxon>
        <taxon>Blastocladiales</taxon>
        <taxon>Catenariaceae</taxon>
        <taxon>Catenaria</taxon>
    </lineage>
</organism>
<dbReference type="GO" id="GO:1990130">
    <property type="term" value="C:GATOR1 complex"/>
    <property type="evidence" value="ECO:0007669"/>
    <property type="project" value="TreeGrafter"/>
</dbReference>
<evidence type="ECO:0000256" key="1">
    <source>
        <dbReference type="ARBA" id="ARBA00004148"/>
    </source>
</evidence>
<comment type="caution">
    <text evidence="7">The sequence shown here is derived from an EMBL/GenBank/DDBJ whole genome shotgun (WGS) entry which is preliminary data.</text>
</comment>
<reference evidence="7 8" key="1">
    <citation type="submission" date="2016-07" db="EMBL/GenBank/DDBJ databases">
        <title>Pervasive Adenine N6-methylation of Active Genes in Fungi.</title>
        <authorList>
            <consortium name="DOE Joint Genome Institute"/>
            <person name="Mondo S.J."/>
            <person name="Dannebaum R.O."/>
            <person name="Kuo R.C."/>
            <person name="Labutti K."/>
            <person name="Haridas S."/>
            <person name="Kuo A."/>
            <person name="Salamov A."/>
            <person name="Ahrendt S.R."/>
            <person name="Lipzen A."/>
            <person name="Sullivan W."/>
            <person name="Andreopoulos W.B."/>
            <person name="Clum A."/>
            <person name="Lindquist E."/>
            <person name="Daum C."/>
            <person name="Ramamoorthy G.K."/>
            <person name="Gryganskyi A."/>
            <person name="Culley D."/>
            <person name="Magnuson J.K."/>
            <person name="James T.Y."/>
            <person name="O'Malley M.A."/>
            <person name="Stajich J.E."/>
            <person name="Spatafora J.W."/>
            <person name="Visel A."/>
            <person name="Grigoriev I.V."/>
        </authorList>
    </citation>
    <scope>NUCLEOTIDE SEQUENCE [LARGE SCALE GENOMIC DNA]</scope>
    <source>
        <strain evidence="7 8">PL171</strain>
    </source>
</reference>
<evidence type="ECO:0000256" key="5">
    <source>
        <dbReference type="SAM" id="MobiDB-lite"/>
    </source>
</evidence>
<feature type="compositionally biased region" description="Gly residues" evidence="5">
    <location>
        <begin position="493"/>
        <end position="517"/>
    </location>
</feature>
<dbReference type="Pfam" id="PF12257">
    <property type="entry name" value="IML1"/>
    <property type="match status" value="1"/>
</dbReference>
<dbReference type="InterPro" id="IPR048255">
    <property type="entry name" value="IML1_N"/>
</dbReference>
<dbReference type="InterPro" id="IPR045838">
    <property type="entry name" value="DEPDC5_CTD"/>
</dbReference>
<dbReference type="Pfam" id="PF00610">
    <property type="entry name" value="DEP"/>
    <property type="match status" value="1"/>
</dbReference>
<dbReference type="GO" id="GO:1904262">
    <property type="term" value="P:negative regulation of TORC1 signaling"/>
    <property type="evidence" value="ECO:0007669"/>
    <property type="project" value="TreeGrafter"/>
</dbReference>
<protein>
    <recommendedName>
        <fullName evidence="3">Vacuolar membrane-associated protein IML1</fullName>
    </recommendedName>
    <alternativeName>
        <fullName evidence="4">Vacuolar membrane-associated protein iml1</fullName>
    </alternativeName>
</protein>
<name>A0A1Y2HG98_9FUNG</name>
<dbReference type="InterPro" id="IPR027244">
    <property type="entry name" value="IML1"/>
</dbReference>